<sequence length="89" mass="10218">MSSGYIVYKSRISPLRCFFSSSTINILNITFASCCYFSLSILSPYISNITEIKPRGNRIIFLFLDYNQYFCYTKNAAENLAIKKLTAFP</sequence>
<evidence type="ECO:0000313" key="3">
    <source>
        <dbReference type="Proteomes" id="UP000005561"/>
    </source>
</evidence>
<dbReference type="AlphaFoldDB" id="C6LB62"/>
<gene>
    <name evidence="2" type="ORF">BRYFOR_05858</name>
</gene>
<dbReference type="EMBL" id="ACCL02000003">
    <property type="protein sequence ID" value="EET62194.1"/>
    <property type="molecule type" value="Genomic_DNA"/>
</dbReference>
<comment type="caution">
    <text evidence="2">The sequence shown here is derived from an EMBL/GenBank/DDBJ whole genome shotgun (WGS) entry which is preliminary data.</text>
</comment>
<dbReference type="Proteomes" id="UP000005561">
    <property type="component" value="Unassembled WGS sequence"/>
</dbReference>
<name>C6LB62_9FIRM</name>
<evidence type="ECO:0000313" key="2">
    <source>
        <dbReference type="EMBL" id="EET62194.1"/>
    </source>
</evidence>
<keyword evidence="3" id="KW-1185">Reference proteome</keyword>
<accession>C6LB62</accession>
<keyword evidence="1" id="KW-0812">Transmembrane</keyword>
<evidence type="ECO:0000256" key="1">
    <source>
        <dbReference type="SAM" id="Phobius"/>
    </source>
</evidence>
<organism evidence="2 3">
    <name type="scientific">Marvinbryantia formatexigens DSM 14469</name>
    <dbReference type="NCBI Taxonomy" id="478749"/>
    <lineage>
        <taxon>Bacteria</taxon>
        <taxon>Bacillati</taxon>
        <taxon>Bacillota</taxon>
        <taxon>Clostridia</taxon>
        <taxon>Lachnospirales</taxon>
        <taxon>Lachnospiraceae</taxon>
        <taxon>Marvinbryantia</taxon>
    </lineage>
</organism>
<keyword evidence="1" id="KW-1133">Transmembrane helix</keyword>
<feature type="transmembrane region" description="Helical" evidence="1">
    <location>
        <begin position="24"/>
        <end position="46"/>
    </location>
</feature>
<keyword evidence="1" id="KW-0472">Membrane</keyword>
<proteinExistence type="predicted"/>
<protein>
    <submittedName>
        <fullName evidence="2">Uncharacterized protein</fullName>
    </submittedName>
</protein>
<reference evidence="2" key="1">
    <citation type="submission" date="2009-07" db="EMBL/GenBank/DDBJ databases">
        <authorList>
            <person name="Weinstock G."/>
            <person name="Sodergren E."/>
            <person name="Clifton S."/>
            <person name="Fulton L."/>
            <person name="Fulton B."/>
            <person name="Courtney L."/>
            <person name="Fronick C."/>
            <person name="Harrison M."/>
            <person name="Strong C."/>
            <person name="Farmer C."/>
            <person name="Delahaunty K."/>
            <person name="Markovic C."/>
            <person name="Hall O."/>
            <person name="Minx P."/>
            <person name="Tomlinson C."/>
            <person name="Mitreva M."/>
            <person name="Nelson J."/>
            <person name="Hou S."/>
            <person name="Wollam A."/>
            <person name="Pepin K.H."/>
            <person name="Johnson M."/>
            <person name="Bhonagiri V."/>
            <person name="Nash W.E."/>
            <person name="Warren W."/>
            <person name="Chinwalla A."/>
            <person name="Mardis E.R."/>
            <person name="Wilson R.K."/>
        </authorList>
    </citation>
    <scope>NUCLEOTIDE SEQUENCE [LARGE SCALE GENOMIC DNA]</scope>
    <source>
        <strain evidence="2">DSM 14469</strain>
    </source>
</reference>